<accession>C9Y7L4</accession>
<dbReference type="AlphaFoldDB" id="C9Y7L4"/>
<protein>
    <submittedName>
        <fullName evidence="1">Uncharacterized protein</fullName>
    </submittedName>
</protein>
<sequence>MKYLLLLLIALAVLWRIRSKLRVPDSPHTQEQAEPVSKTVEMHACTHCGLHMPFSDMVAGTRGRYCSDGHRSLAEH</sequence>
<organism evidence="1">
    <name type="scientific">Curvibacter symbiont subsp. Hydra magnipapillata</name>
    <dbReference type="NCBI Taxonomy" id="667019"/>
    <lineage>
        <taxon>Bacteria</taxon>
        <taxon>Pseudomonadati</taxon>
        <taxon>Pseudomonadota</taxon>
        <taxon>Betaproteobacteria</taxon>
        <taxon>Burkholderiales</taxon>
        <taxon>Comamonadaceae</taxon>
        <taxon>Curvibacter</taxon>
    </lineage>
</organism>
<evidence type="ECO:0000313" key="1">
    <source>
        <dbReference type="EMBL" id="CBA27212.1"/>
    </source>
</evidence>
<dbReference type="InterPro" id="IPR049708">
    <property type="entry name" value="PP0621-like"/>
</dbReference>
<name>C9Y7L4_CURXX</name>
<reference evidence="1" key="1">
    <citation type="journal article" date="2010" name="Nature">
        <title>The dynamic genome of Hydra.</title>
        <authorList>
            <person name="Chapman J.A."/>
            <person name="Kirkness E.F."/>
            <person name="Simakov O."/>
            <person name="Hampson S.E."/>
            <person name="Mitros T."/>
            <person name="Weinmaier T."/>
            <person name="Rattei T."/>
            <person name="Balasubramanian P.G."/>
            <person name="Borman J."/>
            <person name="Busam D."/>
            <person name="Disbennett K."/>
            <person name="Pfannkoch C."/>
            <person name="Sumin N."/>
            <person name="Sutton G."/>
            <person name="Viswanathan L."/>
            <person name="Walenz B."/>
            <person name="Goodstein D.M."/>
            <person name="Hellsten U."/>
            <person name="Kawashima T."/>
            <person name="Prochnik S.E."/>
            <person name="Putnam N.H."/>
            <person name="Shu S."/>
            <person name="Blumberg B."/>
            <person name="Dana C.E."/>
            <person name="Gee L."/>
            <person name="Kibler D.F."/>
            <person name="Law L."/>
            <person name="Lindgens D."/>
            <person name="Martinez D.E."/>
            <person name="Peng J."/>
            <person name="Wigge P.A."/>
            <person name="Bertulat B."/>
            <person name="Guder C."/>
            <person name="Nakamura Y."/>
            <person name="Ozbek S."/>
            <person name="Watanabe H."/>
            <person name="Khalturin K."/>
            <person name="Hemmrich G."/>
            <person name="Franke A."/>
            <person name="Augustin R."/>
            <person name="Fraune S."/>
            <person name="Hayakawa E."/>
            <person name="Hayakawa S."/>
            <person name="Hirose M."/>
            <person name="Hwang J."/>
            <person name="Ikeo K."/>
            <person name="Nishimiya-Fujisawa C."/>
            <person name="Ogura A."/>
            <person name="Takahashi T."/>
            <person name="Steinmetz P.R."/>
            <person name="Zhang X."/>
            <person name="Aufschnaiter R."/>
            <person name="Eder M.K."/>
            <person name="Gorny A.K."/>
            <person name="Salvenmoser W."/>
            <person name="Heimberg A.M."/>
            <person name="Wheeler B.M."/>
            <person name="Peterson K.J."/>
            <person name="Boettger A."/>
            <person name="Tischler P."/>
            <person name="Wolf A."/>
            <person name="Gojobori T."/>
            <person name="Remington K.A."/>
            <person name="Strausberg R.L."/>
            <person name="Venter J."/>
            <person name="Technau U."/>
            <person name="Hobmayer B."/>
            <person name="Bosch T.C."/>
            <person name="Holstein T.W."/>
            <person name="Fujisawa T."/>
            <person name="Bode H.R."/>
            <person name="David C.N."/>
            <person name="Rokhsar D.S."/>
            <person name="Steele R.E."/>
        </authorList>
    </citation>
    <scope>NUCLEOTIDE SEQUENCE</scope>
</reference>
<gene>
    <name evidence="1" type="ORF">Csp_A01150</name>
</gene>
<dbReference type="NCBIfam" id="NF041023">
    <property type="entry name" value="PP0621_fam"/>
    <property type="match status" value="1"/>
</dbReference>
<dbReference type="EMBL" id="FN543104">
    <property type="protein sequence ID" value="CBA27212.1"/>
    <property type="molecule type" value="Genomic_DNA"/>
</dbReference>
<proteinExistence type="predicted"/>